<dbReference type="InterPro" id="IPR036188">
    <property type="entry name" value="FAD/NAD-bd_sf"/>
</dbReference>
<dbReference type="GO" id="GO:0004497">
    <property type="term" value="F:monooxygenase activity"/>
    <property type="evidence" value="ECO:0007669"/>
    <property type="project" value="UniProtKB-KW"/>
</dbReference>
<sequence>MNPRIAIIGAGPSGLALAGLLERQGIDYVVYERSSAETPPRGGCLDIHRSSGQDALKEAGCFEEFKKYARYGDATIHSVWDYQGNQLFTFGEGRDSPEIDRTQLKQVLLSVIPTAKMRWSAGVEAANRNGHGDVVLIFTDGTTVSGFDLVVGADGAWSKIRPLVTAAEPKYSGIVFLTLLILPSHNFYPTVEQIAGHGPMIVFGREKLIWIQRQGDGHYRLDVGWKGPADFPVGEKFDMVDENAVKEFLLQDQQFGCHSSPVKAMIEAATGPFRTWPLHYVPPEELNWTSASGVVLIGDAAHVTTPFVGDGVNCALRDSLVLSRKLKEFGVTRQAVARYEADMFPYARDMITRSLAAGELCFEWDSPRGFMKMMASDEPLVKMSLDY</sequence>
<dbReference type="SUPFAM" id="SSF51905">
    <property type="entry name" value="FAD/NAD(P)-binding domain"/>
    <property type="match status" value="1"/>
</dbReference>
<dbReference type="Proteomes" id="UP001149163">
    <property type="component" value="Unassembled WGS sequence"/>
</dbReference>
<evidence type="ECO:0000256" key="2">
    <source>
        <dbReference type="ARBA" id="ARBA00022827"/>
    </source>
</evidence>
<keyword evidence="1" id="KW-0285">Flavoprotein</keyword>
<accession>A0A9W9LTI8</accession>
<dbReference type="PRINTS" id="PR00420">
    <property type="entry name" value="RNGMNOXGNASE"/>
</dbReference>
<reference evidence="6" key="1">
    <citation type="submission" date="2022-11" db="EMBL/GenBank/DDBJ databases">
        <authorList>
            <person name="Petersen C."/>
        </authorList>
    </citation>
    <scope>NUCLEOTIDE SEQUENCE</scope>
    <source>
        <strain evidence="6">IBT 26290</strain>
    </source>
</reference>
<dbReference type="GeneID" id="81422140"/>
<proteinExistence type="predicted"/>
<dbReference type="AlphaFoldDB" id="A0A9W9LTI8"/>
<keyword evidence="7" id="KW-1185">Reference proteome</keyword>
<dbReference type="GO" id="GO:0071949">
    <property type="term" value="F:FAD binding"/>
    <property type="evidence" value="ECO:0007669"/>
    <property type="project" value="InterPro"/>
</dbReference>
<dbReference type="InterPro" id="IPR002938">
    <property type="entry name" value="FAD-bd"/>
</dbReference>
<dbReference type="RefSeq" id="XP_056546570.1">
    <property type="nucleotide sequence ID" value="XM_056682964.1"/>
</dbReference>
<evidence type="ECO:0000313" key="7">
    <source>
        <dbReference type="Proteomes" id="UP001149163"/>
    </source>
</evidence>
<dbReference type="PANTHER" id="PTHR46972:SF1">
    <property type="entry name" value="FAD DEPENDENT OXIDOREDUCTASE DOMAIN-CONTAINING PROTEIN"/>
    <property type="match status" value="1"/>
</dbReference>
<dbReference type="PANTHER" id="PTHR46972">
    <property type="entry name" value="MONOOXYGENASE ASQM-RELATED"/>
    <property type="match status" value="1"/>
</dbReference>
<evidence type="ECO:0000256" key="1">
    <source>
        <dbReference type="ARBA" id="ARBA00022630"/>
    </source>
</evidence>
<evidence type="ECO:0000259" key="5">
    <source>
        <dbReference type="Pfam" id="PF01494"/>
    </source>
</evidence>
<evidence type="ECO:0000256" key="3">
    <source>
        <dbReference type="ARBA" id="ARBA00023002"/>
    </source>
</evidence>
<keyword evidence="4" id="KW-0503">Monooxygenase</keyword>
<dbReference type="Gene3D" id="3.50.50.60">
    <property type="entry name" value="FAD/NAD(P)-binding domain"/>
    <property type="match status" value="1"/>
</dbReference>
<dbReference type="EMBL" id="JAPQKN010000001">
    <property type="protein sequence ID" value="KAJ5174962.1"/>
    <property type="molecule type" value="Genomic_DNA"/>
</dbReference>
<gene>
    <name evidence="6" type="ORF">N7482_000839</name>
</gene>
<keyword evidence="2" id="KW-0274">FAD</keyword>
<protein>
    <recommendedName>
        <fullName evidence="5">FAD-binding domain-containing protein</fullName>
    </recommendedName>
</protein>
<feature type="domain" description="FAD-binding" evidence="5">
    <location>
        <begin position="5"/>
        <end position="352"/>
    </location>
</feature>
<name>A0A9W9LTI8_9EURO</name>
<evidence type="ECO:0000313" key="6">
    <source>
        <dbReference type="EMBL" id="KAJ5174962.1"/>
    </source>
</evidence>
<comment type="caution">
    <text evidence="6">The sequence shown here is derived from an EMBL/GenBank/DDBJ whole genome shotgun (WGS) entry which is preliminary data.</text>
</comment>
<keyword evidence="3" id="KW-0560">Oxidoreductase</keyword>
<reference evidence="6" key="2">
    <citation type="journal article" date="2023" name="IMA Fungus">
        <title>Comparative genomic study of the Penicillium genus elucidates a diverse pangenome and 15 lateral gene transfer events.</title>
        <authorList>
            <person name="Petersen C."/>
            <person name="Sorensen T."/>
            <person name="Nielsen M.R."/>
            <person name="Sondergaard T.E."/>
            <person name="Sorensen J.L."/>
            <person name="Fitzpatrick D.A."/>
            <person name="Frisvad J.C."/>
            <person name="Nielsen K.L."/>
        </authorList>
    </citation>
    <scope>NUCLEOTIDE SEQUENCE</scope>
    <source>
        <strain evidence="6">IBT 26290</strain>
    </source>
</reference>
<dbReference type="Pfam" id="PF01494">
    <property type="entry name" value="FAD_binding_3"/>
    <property type="match status" value="1"/>
</dbReference>
<evidence type="ECO:0000256" key="4">
    <source>
        <dbReference type="ARBA" id="ARBA00023033"/>
    </source>
</evidence>
<dbReference type="OrthoDB" id="655030at2759"/>
<organism evidence="6 7">
    <name type="scientific">Penicillium canariense</name>
    <dbReference type="NCBI Taxonomy" id="189055"/>
    <lineage>
        <taxon>Eukaryota</taxon>
        <taxon>Fungi</taxon>
        <taxon>Dikarya</taxon>
        <taxon>Ascomycota</taxon>
        <taxon>Pezizomycotina</taxon>
        <taxon>Eurotiomycetes</taxon>
        <taxon>Eurotiomycetidae</taxon>
        <taxon>Eurotiales</taxon>
        <taxon>Aspergillaceae</taxon>
        <taxon>Penicillium</taxon>
    </lineage>
</organism>